<dbReference type="InterPro" id="IPR026349">
    <property type="entry name" value="CHP04255"/>
</dbReference>
<evidence type="ECO:0000313" key="1">
    <source>
        <dbReference type="EMBL" id="KLD62499.1"/>
    </source>
</evidence>
<accession>A0A0G9GZX2</accession>
<dbReference type="NCBIfam" id="TIGR04255">
    <property type="entry name" value="sporadTIGR04255"/>
    <property type="match status" value="1"/>
</dbReference>
<evidence type="ECO:0000313" key="2">
    <source>
        <dbReference type="Proteomes" id="UP000035481"/>
    </source>
</evidence>
<dbReference type="STRING" id="1440762.Y882_15725"/>
<organism evidence="1 2">
    <name type="scientific">Dyella japonica DSM 16301</name>
    <dbReference type="NCBI Taxonomy" id="1440762"/>
    <lineage>
        <taxon>Bacteria</taxon>
        <taxon>Pseudomonadati</taxon>
        <taxon>Pseudomonadota</taxon>
        <taxon>Gammaproteobacteria</taxon>
        <taxon>Lysobacterales</taxon>
        <taxon>Rhodanobacteraceae</taxon>
        <taxon>Dyella</taxon>
    </lineage>
</organism>
<evidence type="ECO:0008006" key="3">
    <source>
        <dbReference type="Google" id="ProtNLM"/>
    </source>
</evidence>
<dbReference type="EMBL" id="JPLA01000044">
    <property type="protein sequence ID" value="KLD62499.1"/>
    <property type="molecule type" value="Genomic_DNA"/>
</dbReference>
<dbReference type="RefSeq" id="WP_052950049.1">
    <property type="nucleotide sequence ID" value="NZ_JPLA01000044.1"/>
</dbReference>
<reference evidence="1 2" key="1">
    <citation type="journal article" date="2015" name="Antonie Van Leeuwenhoek">
        <title>A phylogenomic and molecular marker based taxonomic framework for the order Xanthomonadales: proposal to transfer the families Algiphilaceae and Solimonadaceae to the order Nevskiales ord. nov. and to create a new family within the order Xanthomonadales, the family Rhodanobacteraceae fam. nov., containing the genus Rhodanobacter and its closest relatives.</title>
        <authorList>
            <person name="Naushad S."/>
            <person name="Adeolu M."/>
            <person name="Wong S."/>
            <person name="Sohail M."/>
            <person name="Schellhorn H.E."/>
            <person name="Gupta R.S."/>
        </authorList>
    </citation>
    <scope>NUCLEOTIDE SEQUENCE [LARGE SCALE GENOMIC DNA]</scope>
    <source>
        <strain evidence="1 2">DSM 16301</strain>
    </source>
</reference>
<name>A0A0G9GZX2_9GAMM</name>
<dbReference type="PATRIC" id="fig|1440762.4.peg.2869"/>
<protein>
    <recommendedName>
        <fullName evidence="3">TIGR04255 family protein</fullName>
    </recommendedName>
</protein>
<comment type="caution">
    <text evidence="1">The sequence shown here is derived from an EMBL/GenBank/DDBJ whole genome shotgun (WGS) entry which is preliminary data.</text>
</comment>
<proteinExistence type="predicted"/>
<dbReference type="AlphaFoldDB" id="A0A0G9GZX2"/>
<gene>
    <name evidence="1" type="ORF">Y882_15725</name>
</gene>
<sequence>MAKPRHLDHAPIREAIIDIQVTTADGSMRAVQSLVDSIAGGFSSRIDMWHNSVGLTIDPSGVASTQTAQSKIGVRLDAPPHVLQVKTTGLTFSRLAPYEDWDQICGEAKKYWDIYQKAVRPSEVTRVAVRYINSMPIPAPLKDFDAYLTCPPEVPPDLPQSISSFLQQTVIVDGASNQIARVTQALEHPPSVSVPMTILLDIDVMQQKSFDADGPAMWEALAKLRDFKNRIFFDYITEETAGYFV</sequence>
<dbReference type="Proteomes" id="UP000035481">
    <property type="component" value="Unassembled WGS sequence"/>
</dbReference>